<organism evidence="1 2">
    <name type="scientific">Vibrio mediterranei</name>
    <dbReference type="NCBI Taxonomy" id="689"/>
    <lineage>
        <taxon>Bacteria</taxon>
        <taxon>Pseudomonadati</taxon>
        <taxon>Pseudomonadota</taxon>
        <taxon>Gammaproteobacteria</taxon>
        <taxon>Vibrionales</taxon>
        <taxon>Vibrionaceae</taxon>
        <taxon>Vibrio</taxon>
    </lineage>
</organism>
<geneLocation type="plasmid" evidence="1">
    <name>unnamed</name>
</geneLocation>
<gene>
    <name evidence="1" type="ORF">ECB94_27195</name>
</gene>
<name>A0A3G4VJM3_9VIBR</name>
<evidence type="ECO:0000313" key="1">
    <source>
        <dbReference type="EMBL" id="AYV25007.1"/>
    </source>
</evidence>
<accession>A0A3G4VJM3</accession>
<dbReference type="EMBL" id="CP033579">
    <property type="protein sequence ID" value="AYV25007.1"/>
    <property type="molecule type" value="Genomic_DNA"/>
</dbReference>
<dbReference type="Proteomes" id="UP000279760">
    <property type="component" value="Plasmid unnamed"/>
</dbReference>
<keyword evidence="1" id="KW-0614">Plasmid</keyword>
<protein>
    <submittedName>
        <fullName evidence="1">Uncharacterized protein</fullName>
    </submittedName>
</protein>
<dbReference type="AlphaFoldDB" id="A0A3G4VJM3"/>
<sequence length="71" mass="8141">MDLFWKHNDTVLNVTPNEKIKLDAARGYSLHKDNYGAINMRFNNSDIKDAQNSNELNNYIATVNVMLEPSI</sequence>
<proteinExistence type="predicted"/>
<reference evidence="1 2" key="1">
    <citation type="submission" date="2018-11" db="EMBL/GenBank/DDBJ databases">
        <title>Complete Genome Sequence of Vbrio mediterranei 117-T6: a Potential Pathogen Bacteria Isolated from the Conchocelis of Pyropia.</title>
        <authorList>
            <person name="Liu Q."/>
        </authorList>
    </citation>
    <scope>NUCLEOTIDE SEQUENCE [LARGE SCALE GENOMIC DNA]</scope>
    <source>
        <strain evidence="1 2">117-T6</strain>
        <plasmid evidence="1 2">unnamed</plasmid>
    </source>
</reference>
<evidence type="ECO:0000313" key="2">
    <source>
        <dbReference type="Proteomes" id="UP000279760"/>
    </source>
</evidence>